<dbReference type="RefSeq" id="WP_069117074.1">
    <property type="nucleotide sequence ID" value="NZ_CP017015.1"/>
</dbReference>
<dbReference type="STRING" id="216938.SHELI_v1c08810"/>
<evidence type="ECO:0000313" key="3">
    <source>
        <dbReference type="Proteomes" id="UP000094378"/>
    </source>
</evidence>
<feature type="transmembrane region" description="Helical" evidence="1">
    <location>
        <begin position="242"/>
        <end position="263"/>
    </location>
</feature>
<accession>A0A1B3SLQ3</accession>
<keyword evidence="3" id="KW-1185">Reference proteome</keyword>
<keyword evidence="1" id="KW-0812">Transmembrane</keyword>
<feature type="transmembrane region" description="Helical" evidence="1">
    <location>
        <begin position="56"/>
        <end position="78"/>
    </location>
</feature>
<feature type="transmembrane region" description="Helical" evidence="1">
    <location>
        <begin position="171"/>
        <end position="191"/>
    </location>
</feature>
<gene>
    <name evidence="2" type="ORF">SHELI_v1c08810</name>
</gene>
<organism evidence="2 3">
    <name type="scientific">Spiroplasma helicoides</name>
    <dbReference type="NCBI Taxonomy" id="216938"/>
    <lineage>
        <taxon>Bacteria</taxon>
        <taxon>Bacillati</taxon>
        <taxon>Mycoplasmatota</taxon>
        <taxon>Mollicutes</taxon>
        <taxon>Entomoplasmatales</taxon>
        <taxon>Spiroplasmataceae</taxon>
        <taxon>Spiroplasma</taxon>
    </lineage>
</organism>
<proteinExistence type="predicted"/>
<dbReference type="AlphaFoldDB" id="A0A1B3SLQ3"/>
<dbReference type="OrthoDB" id="10020593at2"/>
<sequence>MENKQCLVTKNNHYEVLTVIIFLTYFLVIMSLTIFLISYSLSFNFNNSTISDNARFYVMLINIVFIIGFTSFMLRGYAPEKLRYVFWLHNMLFFLTIYWEYLYWKYKKVYCKRSYEILNFIDNALLTLNIFLFINFAILSFNDVTYKVNFFAKTIKNGSPISDASRFYCEFLLVIINCILIIPTFFGWIYLVITRYVRINNKYLNWAFLCLTGLSIISYTYSKNTFLPILGDVTNQKTTKNLNISLLSFTILLVVTFVPLGLFI</sequence>
<evidence type="ECO:0000313" key="2">
    <source>
        <dbReference type="EMBL" id="AOG60830.1"/>
    </source>
</evidence>
<protein>
    <submittedName>
        <fullName evidence="2">Uncharacterized protein</fullName>
    </submittedName>
</protein>
<keyword evidence="1" id="KW-0472">Membrane</keyword>
<feature type="transmembrane region" description="Helical" evidence="1">
    <location>
        <begin position="84"/>
        <end position="103"/>
    </location>
</feature>
<dbReference type="EMBL" id="CP017015">
    <property type="protein sequence ID" value="AOG60830.1"/>
    <property type="molecule type" value="Genomic_DNA"/>
</dbReference>
<reference evidence="2 3" key="1">
    <citation type="submission" date="2016-08" db="EMBL/GenBank/DDBJ databases">
        <title>Complete genome sequence of Spiroplasma helicoides TABS-2 (DSM 22551).</title>
        <authorList>
            <person name="Shen W.-Y."/>
            <person name="Lo W.-S."/>
            <person name="Lai Y.-C."/>
            <person name="Kuo C.-H."/>
        </authorList>
    </citation>
    <scope>NUCLEOTIDE SEQUENCE [LARGE SCALE GENOMIC DNA]</scope>
    <source>
        <strain evidence="2 3">TABS-2</strain>
    </source>
</reference>
<keyword evidence="1" id="KW-1133">Transmembrane helix</keyword>
<name>A0A1B3SLQ3_9MOLU</name>
<dbReference type="Proteomes" id="UP000094378">
    <property type="component" value="Chromosome"/>
</dbReference>
<dbReference type="KEGG" id="shj:SHELI_v1c08810"/>
<evidence type="ECO:0000256" key="1">
    <source>
        <dbReference type="SAM" id="Phobius"/>
    </source>
</evidence>
<feature type="transmembrane region" description="Helical" evidence="1">
    <location>
        <begin position="20"/>
        <end position="44"/>
    </location>
</feature>
<feature type="transmembrane region" description="Helical" evidence="1">
    <location>
        <begin position="203"/>
        <end position="222"/>
    </location>
</feature>
<feature type="transmembrane region" description="Helical" evidence="1">
    <location>
        <begin position="124"/>
        <end position="141"/>
    </location>
</feature>